<dbReference type="InterPro" id="IPR016152">
    <property type="entry name" value="PTrfase/Anion_transptr"/>
</dbReference>
<evidence type="ECO:0000256" key="4">
    <source>
        <dbReference type="ARBA" id="ARBA00023015"/>
    </source>
</evidence>
<evidence type="ECO:0000256" key="3">
    <source>
        <dbReference type="ARBA" id="ARBA00022737"/>
    </source>
</evidence>
<feature type="domain" description="PRD" evidence="9">
    <location>
        <begin position="196"/>
        <end position="301"/>
    </location>
</feature>
<evidence type="ECO:0000256" key="2">
    <source>
        <dbReference type="ARBA" id="ARBA00022679"/>
    </source>
</evidence>
<dbReference type="AlphaFoldDB" id="A0A2T4KLW7"/>
<dbReference type="Gene3D" id="1.10.10.10">
    <property type="entry name" value="Winged helix-like DNA-binding domain superfamily/Winged helix DNA-binding domain"/>
    <property type="match status" value="1"/>
</dbReference>
<gene>
    <name evidence="10" type="ORF">BUY48_06075</name>
</gene>
<evidence type="ECO:0000256" key="5">
    <source>
        <dbReference type="ARBA" id="ARBA00023159"/>
    </source>
</evidence>
<dbReference type="InterPro" id="IPR007737">
    <property type="entry name" value="Mga_HTH"/>
</dbReference>
<dbReference type="Gene3D" id="3.40.930.10">
    <property type="entry name" value="Mannitol-specific EII, Chain A"/>
    <property type="match status" value="1"/>
</dbReference>
<dbReference type="PROSITE" id="PS51099">
    <property type="entry name" value="PTS_EIIB_TYPE_2"/>
    <property type="match status" value="1"/>
</dbReference>
<sequence length="679" mass="77972">MLMSTREKEIIELLIKYYGQYVTIYEIAQQLGVSSRTIHRELKDIETYLKEFNITLERANKKGIKLSGEDAHFQELKKEMAQHETIDLSVEEQKAIILYALIQSKHAVKQYSLSQEIGVSVQTLTKLLDDLEQDLASYQLTLYRKRGEGVYLDGPESKKREFLSQLMVNNLNSTSVYSVIENHFVYQSLNQSQQALVDLDSIFNIERILMDYLGELPYTLTESSYLTLTVHIVLSIARIQNGEYVSINEEIYDSVKDTFEHRIATEIAKRLESLYDINFNQAEVTFITIHLRGANRRTTSQVFENNEFDDRKIQAFVNRVEHLSGQTFEDYATLVQGLSLHINPAINRLEANIETYNPLTEMIKYKYPRLFDIVHKAIDQTWPELAFPDNEIAFIVLHFGSSLKSQSSQLLHVLVVCSSGIGTSRLLATRLQQSFSEIEKITQASVSDLKMLDLDDYDGIISTVKLDITTPFITVNPLLPESDVTYVASFLKTKEHRPTRQDASDVTYSTIHDPDNIINNMEQGLKLLNSMQIEYKEVTNWNKYLADYFAENGVIAPGSQTSFAELLQNKLNQNPGWVLQPYPVAIPHMKDDLIQRPLILITILNQELGMQSTQNDLFKIKYMISLFIPNNDEMAQLVGELSAELGHHLEQIDDFMQNPDAIKHILRDSFIKRIQNQLT</sequence>
<dbReference type="PROSITE" id="PS51094">
    <property type="entry name" value="PTS_EIIA_TYPE_2"/>
    <property type="match status" value="1"/>
</dbReference>
<dbReference type="InterPro" id="IPR036634">
    <property type="entry name" value="PRD_sf"/>
</dbReference>
<organism evidence="10 11">
    <name type="scientific">Staphylococcus devriesei</name>
    <dbReference type="NCBI Taxonomy" id="586733"/>
    <lineage>
        <taxon>Bacteria</taxon>
        <taxon>Bacillati</taxon>
        <taxon>Bacillota</taxon>
        <taxon>Bacilli</taxon>
        <taxon>Bacillales</taxon>
        <taxon>Staphylococcaceae</taxon>
        <taxon>Staphylococcus</taxon>
    </lineage>
</organism>
<dbReference type="PANTHER" id="PTHR30185">
    <property type="entry name" value="CRYPTIC BETA-GLUCOSIDE BGL OPERON ANTITERMINATOR"/>
    <property type="match status" value="1"/>
</dbReference>
<evidence type="ECO:0000256" key="6">
    <source>
        <dbReference type="ARBA" id="ARBA00023163"/>
    </source>
</evidence>
<dbReference type="GO" id="GO:0008982">
    <property type="term" value="F:protein-N(PI)-phosphohistidine-sugar phosphotransferase activity"/>
    <property type="evidence" value="ECO:0007669"/>
    <property type="project" value="InterPro"/>
</dbReference>
<dbReference type="EMBL" id="PYZH01000029">
    <property type="protein sequence ID" value="PTF15662.1"/>
    <property type="molecule type" value="Genomic_DNA"/>
</dbReference>
<dbReference type="Pfam" id="PF00359">
    <property type="entry name" value="PTS_EIIA_2"/>
    <property type="match status" value="1"/>
</dbReference>
<dbReference type="PANTHER" id="PTHR30185:SF18">
    <property type="entry name" value="TRANSCRIPTIONAL REGULATOR MTLR"/>
    <property type="match status" value="1"/>
</dbReference>
<dbReference type="SUPFAM" id="SSF63520">
    <property type="entry name" value="PTS-regulatory domain, PRD"/>
    <property type="match status" value="2"/>
</dbReference>
<feature type="domain" description="PRD" evidence="9">
    <location>
        <begin position="304"/>
        <end position="409"/>
    </location>
</feature>
<evidence type="ECO:0000259" key="9">
    <source>
        <dbReference type="PROSITE" id="PS51372"/>
    </source>
</evidence>
<dbReference type="PROSITE" id="PS51372">
    <property type="entry name" value="PRD_2"/>
    <property type="match status" value="2"/>
</dbReference>
<evidence type="ECO:0000259" key="8">
    <source>
        <dbReference type="PROSITE" id="PS51099"/>
    </source>
</evidence>
<evidence type="ECO:0000256" key="1">
    <source>
        <dbReference type="ARBA" id="ARBA00011798"/>
    </source>
</evidence>
<dbReference type="InterPro" id="IPR013011">
    <property type="entry name" value="PTS_EIIB_2"/>
</dbReference>
<comment type="caution">
    <text evidence="10">The sequence shown here is derived from an EMBL/GenBank/DDBJ whole genome shotgun (WGS) entry which is preliminary data.</text>
</comment>
<keyword evidence="2" id="KW-0808">Transferase</keyword>
<protein>
    <submittedName>
        <fullName evidence="10">PTS lactose transporter subunit IIB</fullName>
    </submittedName>
</protein>
<feature type="domain" description="PTS EIIB type-2" evidence="8">
    <location>
        <begin position="411"/>
        <end position="499"/>
    </location>
</feature>
<reference evidence="10 11" key="1">
    <citation type="journal article" date="2016" name="Front. Microbiol.">
        <title>Comprehensive Phylogenetic Analysis of Bovine Non-aureus Staphylococci Species Based on Whole-Genome Sequencing.</title>
        <authorList>
            <person name="Naushad S."/>
            <person name="Barkema H.W."/>
            <person name="Luby C."/>
            <person name="Condas L.A."/>
            <person name="Nobrega D.B."/>
            <person name="Carson D.A."/>
            <person name="De Buck J."/>
        </authorList>
    </citation>
    <scope>NUCLEOTIDE SEQUENCE [LARGE SCALE GENOMIC DNA]</scope>
    <source>
        <strain evidence="10 11">SNUC 4143</strain>
    </source>
</reference>
<keyword evidence="5" id="KW-0010">Activator</keyword>
<dbReference type="InterPro" id="IPR003501">
    <property type="entry name" value="PTS_EIIB_2/3"/>
</dbReference>
<dbReference type="SUPFAM" id="SSF55804">
    <property type="entry name" value="Phoshotransferase/anion transport protein"/>
    <property type="match status" value="1"/>
</dbReference>
<dbReference type="Pfam" id="PF05043">
    <property type="entry name" value="Mga"/>
    <property type="match status" value="1"/>
</dbReference>
<dbReference type="CDD" id="cd05568">
    <property type="entry name" value="PTS_IIB_bgl_like"/>
    <property type="match status" value="1"/>
</dbReference>
<dbReference type="Pfam" id="PF08279">
    <property type="entry name" value="HTH_11"/>
    <property type="match status" value="1"/>
</dbReference>
<dbReference type="InterPro" id="IPR002178">
    <property type="entry name" value="PTS_EIIA_type-2_dom"/>
</dbReference>
<dbReference type="SUPFAM" id="SSF52794">
    <property type="entry name" value="PTS system IIB component-like"/>
    <property type="match status" value="1"/>
</dbReference>
<dbReference type="Gene3D" id="1.10.1790.10">
    <property type="entry name" value="PRD domain"/>
    <property type="match status" value="2"/>
</dbReference>
<dbReference type="InterPro" id="IPR050661">
    <property type="entry name" value="BglG_antiterminators"/>
</dbReference>
<keyword evidence="3" id="KW-0677">Repeat</keyword>
<dbReference type="GO" id="GO:0009401">
    <property type="term" value="P:phosphoenolpyruvate-dependent sugar phosphotransferase system"/>
    <property type="evidence" value="ECO:0007669"/>
    <property type="project" value="InterPro"/>
</dbReference>
<dbReference type="Pfam" id="PF02302">
    <property type="entry name" value="PTS_IIB"/>
    <property type="match status" value="1"/>
</dbReference>
<comment type="subunit">
    <text evidence="1">Homodimer or homotrimer. Seems to be a monomer when not phosphorylated.</text>
</comment>
<evidence type="ECO:0000259" key="7">
    <source>
        <dbReference type="PROSITE" id="PS51094"/>
    </source>
</evidence>
<dbReference type="InterPro" id="IPR036390">
    <property type="entry name" value="WH_DNA-bd_sf"/>
</dbReference>
<dbReference type="RefSeq" id="WP_107520151.1">
    <property type="nucleotide sequence ID" value="NZ_PYZH01000029.1"/>
</dbReference>
<evidence type="ECO:0000313" key="10">
    <source>
        <dbReference type="EMBL" id="PTF15662.1"/>
    </source>
</evidence>
<keyword evidence="4" id="KW-0805">Transcription regulation</keyword>
<dbReference type="InterPro" id="IPR036388">
    <property type="entry name" value="WH-like_DNA-bd_sf"/>
</dbReference>
<accession>A0A2T4KLW7</accession>
<dbReference type="Pfam" id="PF00874">
    <property type="entry name" value="PRD"/>
    <property type="match status" value="2"/>
</dbReference>
<proteinExistence type="predicted"/>
<dbReference type="InterPro" id="IPR013196">
    <property type="entry name" value="HTH_11"/>
</dbReference>
<dbReference type="Proteomes" id="UP000243350">
    <property type="component" value="Unassembled WGS sequence"/>
</dbReference>
<dbReference type="GO" id="GO:0006355">
    <property type="term" value="P:regulation of DNA-templated transcription"/>
    <property type="evidence" value="ECO:0007669"/>
    <property type="project" value="InterPro"/>
</dbReference>
<dbReference type="InterPro" id="IPR036095">
    <property type="entry name" value="PTS_EIIB-like_sf"/>
</dbReference>
<feature type="domain" description="PTS EIIA type-2" evidence="7">
    <location>
        <begin position="519"/>
        <end position="679"/>
    </location>
</feature>
<dbReference type="InterPro" id="IPR011608">
    <property type="entry name" value="PRD"/>
</dbReference>
<name>A0A2T4KLW7_9STAP</name>
<evidence type="ECO:0000313" key="11">
    <source>
        <dbReference type="Proteomes" id="UP000243350"/>
    </source>
</evidence>
<dbReference type="SUPFAM" id="SSF46785">
    <property type="entry name" value="Winged helix' DNA-binding domain"/>
    <property type="match status" value="1"/>
</dbReference>
<keyword evidence="6" id="KW-0804">Transcription</keyword>
<dbReference type="Gene3D" id="3.40.50.2300">
    <property type="match status" value="1"/>
</dbReference>